<sequence length="211" mass="24341">MAEPRILILGGPGAGKGTQSRKASEEFNVKHITTGELLRANKDRDISEFESEYDVPRTYMDQGELVPDEVVTLLVKEALSQVNGFVLDGYPRNVEQAEELNNMTDVDVILYLDVDEEELVQRLTGRRIDPKTGDTYHIKYSPPEDPEVERRLEQRDDDTEETVRERLRVFRETTEPVIEYYEERGQLERVDGKQSPDEVWVDVRKAVENAQ</sequence>
<feature type="binding site" evidence="4">
    <location>
        <begin position="13"/>
        <end position="18"/>
    </location>
    <ligand>
        <name>ATP</name>
        <dbReference type="ChEBI" id="CHEBI:30616"/>
    </ligand>
</feature>
<keyword evidence="4" id="KW-0963">Cytoplasm</keyword>
<feature type="binding site" evidence="4">
    <location>
        <begin position="89"/>
        <end position="92"/>
    </location>
    <ligand>
        <name>AMP</name>
        <dbReference type="ChEBI" id="CHEBI:456215"/>
    </ligand>
</feature>
<evidence type="ECO:0000256" key="5">
    <source>
        <dbReference type="RuleBase" id="RU003330"/>
    </source>
</evidence>
<dbReference type="GO" id="GO:0044209">
    <property type="term" value="P:AMP salvage"/>
    <property type="evidence" value="ECO:0007669"/>
    <property type="project" value="UniProtKB-UniRule"/>
</dbReference>
<dbReference type="GO" id="GO:0004017">
    <property type="term" value="F:AMP kinase activity"/>
    <property type="evidence" value="ECO:0007669"/>
    <property type="project" value="UniProtKB-UniRule"/>
</dbReference>
<feature type="binding site" evidence="4">
    <location>
        <begin position="135"/>
        <end position="136"/>
    </location>
    <ligand>
        <name>ATP</name>
        <dbReference type="ChEBI" id="CHEBI:30616"/>
    </ligand>
</feature>
<feature type="binding site" evidence="4">
    <location>
        <position position="194"/>
    </location>
    <ligand>
        <name>ATP</name>
        <dbReference type="ChEBI" id="CHEBI:30616"/>
    </ligand>
</feature>
<reference evidence="9" key="1">
    <citation type="submission" date="2016-10" db="EMBL/GenBank/DDBJ databases">
        <authorList>
            <person name="Varghese N."/>
            <person name="Submissions S."/>
        </authorList>
    </citation>
    <scope>NUCLEOTIDE SEQUENCE [LARGE SCALE GENOMIC DNA]</scope>
    <source>
        <strain evidence="9">CGMCC 1.7739</strain>
    </source>
</reference>
<evidence type="ECO:0000313" key="8">
    <source>
        <dbReference type="EMBL" id="SFG96452.1"/>
    </source>
</evidence>
<dbReference type="NCBIfam" id="TIGR01351">
    <property type="entry name" value="adk"/>
    <property type="match status" value="1"/>
</dbReference>
<dbReference type="Pfam" id="PF00406">
    <property type="entry name" value="ADK"/>
    <property type="match status" value="1"/>
</dbReference>
<dbReference type="InterPro" id="IPR000850">
    <property type="entry name" value="Adenylat/UMP-CMP_kin"/>
</dbReference>
<dbReference type="PRINTS" id="PR00094">
    <property type="entry name" value="ADENYLTKNASE"/>
</dbReference>
<dbReference type="HAMAP" id="MF_00235">
    <property type="entry name" value="Adenylate_kinase_Adk"/>
    <property type="match status" value="1"/>
</dbReference>
<organism evidence="8 9">
    <name type="scientific">Halopelagius inordinatus</name>
    <dbReference type="NCBI Taxonomy" id="553467"/>
    <lineage>
        <taxon>Archaea</taxon>
        <taxon>Methanobacteriati</taxon>
        <taxon>Methanobacteriota</taxon>
        <taxon>Stenosarchaea group</taxon>
        <taxon>Halobacteria</taxon>
        <taxon>Halobacteriales</taxon>
        <taxon>Haloferacaceae</taxon>
    </lineage>
</organism>
<dbReference type="RefSeq" id="WP_080508370.1">
    <property type="nucleotide sequence ID" value="NZ_FOOQ01000007.1"/>
</dbReference>
<comment type="pathway">
    <text evidence="4">Purine metabolism; AMP biosynthesis via salvage pathway; AMP from ADP: step 1/1.</text>
</comment>
<dbReference type="InterPro" id="IPR027417">
    <property type="entry name" value="P-loop_NTPase"/>
</dbReference>
<proteinExistence type="inferred from homology"/>
<dbReference type="STRING" id="553467.SAMN04488063_3436"/>
<comment type="subcellular location">
    <subcellularLocation>
        <location evidence="4 6">Cytoplasm</location>
    </subcellularLocation>
</comment>
<dbReference type="EMBL" id="FOOQ01000007">
    <property type="protein sequence ID" value="SFG96452.1"/>
    <property type="molecule type" value="Genomic_DNA"/>
</dbReference>
<feature type="binding site" evidence="4">
    <location>
        <position position="39"/>
    </location>
    <ligand>
        <name>AMP</name>
        <dbReference type="ChEBI" id="CHEBI:456215"/>
    </ligand>
</feature>
<evidence type="ECO:0000256" key="7">
    <source>
        <dbReference type="SAM" id="MobiDB-lite"/>
    </source>
</evidence>
<evidence type="ECO:0000256" key="4">
    <source>
        <dbReference type="HAMAP-Rule" id="MF_00235"/>
    </source>
</evidence>
<feature type="binding site" evidence="4">
    <location>
        <position position="166"/>
    </location>
    <ligand>
        <name>AMP</name>
        <dbReference type="ChEBI" id="CHEBI:456215"/>
    </ligand>
</feature>
<feature type="binding site" evidence="4">
    <location>
        <position position="126"/>
    </location>
    <ligand>
        <name>ATP</name>
        <dbReference type="ChEBI" id="CHEBI:30616"/>
    </ligand>
</feature>
<dbReference type="PANTHER" id="PTHR23359">
    <property type="entry name" value="NUCLEOTIDE KINASE"/>
    <property type="match status" value="1"/>
</dbReference>
<dbReference type="SUPFAM" id="SSF57774">
    <property type="entry name" value="Microbial and mitochondrial ADK, insert 'zinc finger' domain"/>
    <property type="match status" value="1"/>
</dbReference>
<keyword evidence="2 4" id="KW-0547">Nucleotide-binding</keyword>
<dbReference type="InterPro" id="IPR036193">
    <property type="entry name" value="ADK_active_lid_dom_sf"/>
</dbReference>
<dbReference type="Proteomes" id="UP000198876">
    <property type="component" value="Unassembled WGS sequence"/>
</dbReference>
<feature type="binding site" evidence="4">
    <location>
        <begin position="64"/>
        <end position="66"/>
    </location>
    <ligand>
        <name>AMP</name>
        <dbReference type="ChEBI" id="CHEBI:456215"/>
    </ligand>
</feature>
<dbReference type="CDD" id="cd01428">
    <property type="entry name" value="ADK"/>
    <property type="match status" value="1"/>
</dbReference>
<keyword evidence="9" id="KW-1185">Reference proteome</keyword>
<feature type="binding site" evidence="4">
    <location>
        <position position="96"/>
    </location>
    <ligand>
        <name>AMP</name>
        <dbReference type="ChEBI" id="CHEBI:456215"/>
    </ligand>
</feature>
<comment type="catalytic activity">
    <reaction evidence="4 6">
        <text>AMP + ATP = 2 ADP</text>
        <dbReference type="Rhea" id="RHEA:12973"/>
        <dbReference type="ChEBI" id="CHEBI:30616"/>
        <dbReference type="ChEBI" id="CHEBI:456215"/>
        <dbReference type="ChEBI" id="CHEBI:456216"/>
        <dbReference type="EC" id="2.7.4.3"/>
    </reaction>
</comment>
<comment type="function">
    <text evidence="4">Catalyzes the reversible transfer of the terminal phosphate group between ATP and AMP. Plays an important role in cellular energy homeostasis and in adenine nucleotide metabolism.</text>
</comment>
<dbReference type="OrthoDB" id="31230at2157"/>
<dbReference type="InterPro" id="IPR033690">
    <property type="entry name" value="Adenylat_kinase_CS"/>
</dbReference>
<comment type="similarity">
    <text evidence="4 5">Belongs to the adenylate kinase family.</text>
</comment>
<dbReference type="GO" id="GO:0005524">
    <property type="term" value="F:ATP binding"/>
    <property type="evidence" value="ECO:0007669"/>
    <property type="project" value="UniProtKB-UniRule"/>
</dbReference>
<comment type="subunit">
    <text evidence="4 6">Monomer.</text>
</comment>
<dbReference type="SUPFAM" id="SSF52540">
    <property type="entry name" value="P-loop containing nucleoside triphosphate hydrolases"/>
    <property type="match status" value="1"/>
</dbReference>
<comment type="domain">
    <text evidence="4">Consists of three domains, a large central CORE domain and two small peripheral domains, NMPbind and LID, which undergo movements during catalysis. The LID domain closes over the site of phosphoryl transfer upon ATP binding. Assembling and dissambling the active center during each catalytic cycle provides an effective means to prevent ATP hydrolysis.</text>
</comment>
<dbReference type="AlphaFoldDB" id="A0A1I2W570"/>
<evidence type="ECO:0000256" key="2">
    <source>
        <dbReference type="ARBA" id="ARBA00022741"/>
    </source>
</evidence>
<comment type="caution">
    <text evidence="4">Lacks conserved residue(s) required for the propagation of feature annotation.</text>
</comment>
<evidence type="ECO:0000313" key="9">
    <source>
        <dbReference type="Proteomes" id="UP000198876"/>
    </source>
</evidence>
<gene>
    <name evidence="4" type="primary">adk</name>
    <name evidence="8" type="ORF">SAMN04488063_3436</name>
</gene>
<feature type="binding site" evidence="4">
    <location>
        <position position="34"/>
    </location>
    <ligand>
        <name>AMP</name>
        <dbReference type="ChEBI" id="CHEBI:456215"/>
    </ligand>
</feature>
<evidence type="ECO:0000256" key="1">
    <source>
        <dbReference type="ARBA" id="ARBA00022679"/>
    </source>
</evidence>
<dbReference type="EC" id="2.7.4.3" evidence="4 6"/>
<dbReference type="NCBIfam" id="NF011103">
    <property type="entry name" value="PRK14530.1"/>
    <property type="match status" value="1"/>
</dbReference>
<keyword evidence="3 4" id="KW-0418">Kinase</keyword>
<dbReference type="InterPro" id="IPR006259">
    <property type="entry name" value="Adenyl_kin_sub"/>
</dbReference>
<keyword evidence="1 4" id="KW-0808">Transferase</keyword>
<dbReference type="PROSITE" id="PS00113">
    <property type="entry name" value="ADENYLATE_KINASE"/>
    <property type="match status" value="1"/>
</dbReference>
<accession>A0A1I2W570</accession>
<feature type="binding site" evidence="4">
    <location>
        <position position="155"/>
    </location>
    <ligand>
        <name>AMP</name>
        <dbReference type="ChEBI" id="CHEBI:456215"/>
    </ligand>
</feature>
<evidence type="ECO:0000256" key="3">
    <source>
        <dbReference type="ARBA" id="ARBA00022777"/>
    </source>
</evidence>
<feature type="region of interest" description="Disordered" evidence="7">
    <location>
        <begin position="131"/>
        <end position="161"/>
    </location>
</feature>
<dbReference type="GO" id="GO:0005737">
    <property type="term" value="C:cytoplasm"/>
    <property type="evidence" value="ECO:0007669"/>
    <property type="project" value="UniProtKB-SubCell"/>
</dbReference>
<dbReference type="UniPathway" id="UPA00588">
    <property type="reaction ID" value="UER00649"/>
</dbReference>
<protein>
    <recommendedName>
        <fullName evidence="4 6">Adenylate kinase</fullName>
        <shortName evidence="4">AK</shortName>
        <ecNumber evidence="4 6">2.7.4.3</ecNumber>
    </recommendedName>
    <alternativeName>
        <fullName evidence="4">ATP-AMP transphosphorylase</fullName>
    </alternativeName>
    <alternativeName>
        <fullName evidence="4">ATP:AMP phosphotransferase</fullName>
    </alternativeName>
    <alternativeName>
        <fullName evidence="4">Adenylate monophosphate kinase</fullName>
    </alternativeName>
</protein>
<evidence type="ECO:0000256" key="6">
    <source>
        <dbReference type="RuleBase" id="RU003331"/>
    </source>
</evidence>
<keyword evidence="4" id="KW-0545">Nucleotide biosynthesis</keyword>
<dbReference type="Gene3D" id="3.40.50.300">
    <property type="entry name" value="P-loop containing nucleotide triphosphate hydrolases"/>
    <property type="match status" value="1"/>
</dbReference>
<name>A0A1I2W570_9EURY</name>
<keyword evidence="4 6" id="KW-0067">ATP-binding</keyword>